<sequence length="429" mass="48002">MKFIKIFLLLVLVISALGASAQSSDELKRRREKLNQELEELNRQADQISKDKRTNLKQLSILKAQINLRTEKIGGINKEIGLLDNQITQNHNSVSNLQKQLNQLKKEYAAMVLFAYHNKSQYNKMMFVFAASDFNQAYKRLKYLQQFGTYRERQANAITETQNDLHVKINQLDQSKKEKSNLLQDQEKEKANLGKEKNDEQDVIAGLSRQQGQIKQQQLEKQRNIMRLNSQITAAIRREVEAARRRAEEEARRREAAEAAKAKAEGRAPVVVTKKITSSSTTREVLNATPEAARLSNDFLGNKGRLPWPVANSGGVVQGFGRYSTGGITNDNKGIDIRTSEGASVRAVFDGEVNSVTNIGGTYVVLIRHGEFFTVYSNLRSVSVSKGQKVEAKQTVGSVAQDPASGMPVAHFELWRGSDAVNPSAWLAN</sequence>
<dbReference type="Pfam" id="PF01551">
    <property type="entry name" value="Peptidase_M23"/>
    <property type="match status" value="1"/>
</dbReference>
<dbReference type="Proteomes" id="UP000244168">
    <property type="component" value="Unassembled WGS sequence"/>
</dbReference>
<evidence type="ECO:0000256" key="2">
    <source>
        <dbReference type="SAM" id="Coils"/>
    </source>
</evidence>
<evidence type="ECO:0000256" key="3">
    <source>
        <dbReference type="SAM" id="SignalP"/>
    </source>
</evidence>
<evidence type="ECO:0000313" key="6">
    <source>
        <dbReference type="Proteomes" id="UP000244168"/>
    </source>
</evidence>
<dbReference type="RefSeq" id="WP_107827400.1">
    <property type="nucleotide sequence ID" value="NZ_CP160205.1"/>
</dbReference>
<dbReference type="GO" id="GO:0004222">
    <property type="term" value="F:metalloendopeptidase activity"/>
    <property type="evidence" value="ECO:0007669"/>
    <property type="project" value="TreeGrafter"/>
</dbReference>
<comment type="caution">
    <text evidence="5">The sequence shown here is derived from an EMBL/GenBank/DDBJ whole genome shotgun (WGS) entry which is preliminary data.</text>
</comment>
<dbReference type="AlphaFoldDB" id="A0A2T5JCH6"/>
<dbReference type="CDD" id="cd12797">
    <property type="entry name" value="M23_peptidase"/>
    <property type="match status" value="1"/>
</dbReference>
<dbReference type="InterPro" id="IPR050570">
    <property type="entry name" value="Cell_wall_metabolism_enzyme"/>
</dbReference>
<feature type="signal peptide" evidence="3">
    <location>
        <begin position="1"/>
        <end position="21"/>
    </location>
</feature>
<dbReference type="EMBL" id="QAOQ01000002">
    <property type="protein sequence ID" value="PTQ99473.1"/>
    <property type="molecule type" value="Genomic_DNA"/>
</dbReference>
<proteinExistence type="predicted"/>
<dbReference type="PANTHER" id="PTHR21666">
    <property type="entry name" value="PEPTIDASE-RELATED"/>
    <property type="match status" value="1"/>
</dbReference>
<keyword evidence="6" id="KW-1185">Reference proteome</keyword>
<gene>
    <name evidence="5" type="ORF">C8P68_102297</name>
</gene>
<feature type="chain" id="PRO_5015556398" evidence="3">
    <location>
        <begin position="22"/>
        <end position="429"/>
    </location>
</feature>
<feature type="domain" description="M23ase beta-sheet core" evidence="4">
    <location>
        <begin position="332"/>
        <end position="423"/>
    </location>
</feature>
<organism evidence="5 6">
    <name type="scientific">Mucilaginibacter yixingensis</name>
    <dbReference type="NCBI Taxonomy" id="1295612"/>
    <lineage>
        <taxon>Bacteria</taxon>
        <taxon>Pseudomonadati</taxon>
        <taxon>Bacteroidota</taxon>
        <taxon>Sphingobacteriia</taxon>
        <taxon>Sphingobacteriales</taxon>
        <taxon>Sphingobacteriaceae</taxon>
        <taxon>Mucilaginibacter</taxon>
    </lineage>
</organism>
<feature type="coiled-coil region" evidence="2">
    <location>
        <begin position="233"/>
        <end position="267"/>
    </location>
</feature>
<reference evidence="5 6" key="1">
    <citation type="submission" date="2018-04" db="EMBL/GenBank/DDBJ databases">
        <title>Genomic Encyclopedia of Archaeal and Bacterial Type Strains, Phase II (KMG-II): from individual species to whole genera.</title>
        <authorList>
            <person name="Goeker M."/>
        </authorList>
    </citation>
    <scope>NUCLEOTIDE SEQUENCE [LARGE SCALE GENOMIC DNA]</scope>
    <source>
        <strain evidence="5 6">DSM 26809</strain>
    </source>
</reference>
<evidence type="ECO:0000313" key="5">
    <source>
        <dbReference type="EMBL" id="PTQ99473.1"/>
    </source>
</evidence>
<dbReference type="SUPFAM" id="SSF51261">
    <property type="entry name" value="Duplicated hybrid motif"/>
    <property type="match status" value="1"/>
</dbReference>
<evidence type="ECO:0000259" key="4">
    <source>
        <dbReference type="Pfam" id="PF01551"/>
    </source>
</evidence>
<name>A0A2T5JCH6_9SPHI</name>
<dbReference type="InterPro" id="IPR016047">
    <property type="entry name" value="M23ase_b-sheet_dom"/>
</dbReference>
<accession>A0A2T5JCH6</accession>
<keyword evidence="1 3" id="KW-0732">Signal</keyword>
<dbReference type="Gene3D" id="6.10.250.3150">
    <property type="match status" value="1"/>
</dbReference>
<keyword evidence="2" id="KW-0175">Coiled coil</keyword>
<evidence type="ECO:0000256" key="1">
    <source>
        <dbReference type="ARBA" id="ARBA00022729"/>
    </source>
</evidence>
<feature type="coiled-coil region" evidence="2">
    <location>
        <begin position="169"/>
        <end position="203"/>
    </location>
</feature>
<dbReference type="PANTHER" id="PTHR21666:SF289">
    <property type="entry name" value="L-ALA--D-GLU ENDOPEPTIDASE"/>
    <property type="match status" value="1"/>
</dbReference>
<protein>
    <submittedName>
        <fullName evidence="5">Septal ring factor EnvC (AmiA/AmiB activator)</fullName>
    </submittedName>
</protein>
<dbReference type="OrthoDB" id="9815884at2"/>
<dbReference type="InterPro" id="IPR011055">
    <property type="entry name" value="Dup_hybrid_motif"/>
</dbReference>
<dbReference type="Gene3D" id="2.70.70.10">
    <property type="entry name" value="Glucose Permease (Domain IIA)"/>
    <property type="match status" value="1"/>
</dbReference>
<feature type="coiled-coil region" evidence="2">
    <location>
        <begin position="17"/>
        <end position="58"/>
    </location>
</feature>